<dbReference type="Pfam" id="PF00834">
    <property type="entry name" value="Ribul_P_3_epim"/>
    <property type="match status" value="1"/>
</dbReference>
<comment type="caution">
    <text evidence="14">The sequence shown here is derived from an EMBL/GenBank/DDBJ whole genome shotgun (WGS) entry which is preliminary data.</text>
</comment>
<evidence type="ECO:0000256" key="7">
    <source>
        <dbReference type="ARBA" id="ARBA00022840"/>
    </source>
</evidence>
<dbReference type="PANTHER" id="PTHR43435:SF4">
    <property type="entry name" value="FGGY CARBOHYDRATE KINASE DOMAIN-CONTAINING PROTEIN"/>
    <property type="match status" value="1"/>
</dbReference>
<feature type="domain" description="Carbohydrate kinase FGGY N-terminal" evidence="12">
    <location>
        <begin position="31"/>
        <end position="219"/>
    </location>
</feature>
<keyword evidence="6" id="KW-0418">Kinase</keyword>
<dbReference type="CDD" id="cd00429">
    <property type="entry name" value="RPE"/>
    <property type="match status" value="1"/>
</dbReference>
<dbReference type="GO" id="GO:0004370">
    <property type="term" value="F:glycerol kinase activity"/>
    <property type="evidence" value="ECO:0007669"/>
    <property type="project" value="UniProtKB-EC"/>
</dbReference>
<evidence type="ECO:0000256" key="9">
    <source>
        <dbReference type="ARBA" id="ARBA00023235"/>
    </source>
</evidence>
<dbReference type="Proteomes" id="UP001054902">
    <property type="component" value="Unassembled WGS sequence"/>
</dbReference>
<dbReference type="GO" id="GO:0005524">
    <property type="term" value="F:ATP binding"/>
    <property type="evidence" value="ECO:0007669"/>
    <property type="project" value="UniProtKB-KW"/>
</dbReference>
<dbReference type="GO" id="GO:0019569">
    <property type="term" value="P:L-arabinose catabolic process to D-xylulose 5-phosphate"/>
    <property type="evidence" value="ECO:0007669"/>
    <property type="project" value="InterPro"/>
</dbReference>
<dbReference type="GO" id="GO:0019150">
    <property type="term" value="F:D-ribulokinase activity"/>
    <property type="evidence" value="ECO:0007669"/>
    <property type="project" value="TreeGrafter"/>
</dbReference>
<keyword evidence="4" id="KW-0479">Metal-binding</keyword>
<keyword evidence="7" id="KW-0067">ATP-binding</keyword>
<keyword evidence="11" id="KW-0732">Signal</keyword>
<evidence type="ECO:0000259" key="12">
    <source>
        <dbReference type="Pfam" id="PF00370"/>
    </source>
</evidence>
<evidence type="ECO:0000313" key="15">
    <source>
        <dbReference type="Proteomes" id="UP001054902"/>
    </source>
</evidence>
<dbReference type="InterPro" id="IPR011060">
    <property type="entry name" value="RibuloseP-bd_barrel"/>
</dbReference>
<sequence length="786" mass="85143">MMRLFLIQILLWLSIVRASTSTTSSTKNKIVVGIDGGTESIRAACFDANTGKVIGKACAVPYQTYHPKPGYAEQLPDDWWNNLGQAVKGAVESIPTTEGENVDDIKSRICAIAIDTTCCSVVALDAEKKPLRPSLLWMDARSAKQTEQILKVAKGDPALKVNCNGKGPLSAEWMTPKCLWLKQNEPEVWEKAETICEYQDYINYKLTGRICASACNAAARWHWNGDECVKDPSDKDQFPGRPMSLYRKLKMTELAKKLPQKCFAMGDVIGTLTKEASEHLCLPENVIVAQGGPDAFVGMVGLGCIYPQQLCLITGSSHLHCVVTAKPTTAKAAWGAYKGAPLTGTNFAEGGQSSTGSIIRWAKKLFNAEDLEYSVLDEEAAAIPAGSDGLIALETFQGSRTPVTDPLARGALVGLTLSHTRGHIWRSLMEAVCFGTRGCIEGLEKAGHKCDEIIIAGGTTRSPLWLQMHADVTKKPIVLCENIDAPLLGSAILASVGADVHSSVQDAVSNMVRVSRRVEPNQEAAKQYDDIYNEVYSRLSSSVRPIVHSIAKLRGGACSEVEVSPSVLAADWGNMNGEIKRCLDAGLKRIHVDMFDGVYLNSSEALTFGPKMVKDMRKYSKEIIMDVHLCVEKPHRYIDSLADAGANSVIFQFEAMSGTDDAICLAKKITENGLDAAMSLNPSTTLDQVKDILITNLFTSVIILGVNPGFGGQLFQNVNPKIKDIKQFIEENNLDTEIVVDGGMNAKTVHAVVENGAATVIAGSFLFQHPVSFEQGLAELRGQNSS</sequence>
<dbReference type="InterPro" id="IPR005929">
    <property type="entry name" value="Ribulokinase"/>
</dbReference>
<keyword evidence="3" id="KW-0808">Transferase</keyword>
<dbReference type="InterPro" id="IPR018483">
    <property type="entry name" value="Carb_kinase_FGGY_CS"/>
</dbReference>
<feature type="chain" id="PRO_5042271976" description="glycerol kinase" evidence="11">
    <location>
        <begin position="19"/>
        <end position="786"/>
    </location>
</feature>
<evidence type="ECO:0000256" key="3">
    <source>
        <dbReference type="ARBA" id="ARBA00022679"/>
    </source>
</evidence>
<dbReference type="InterPro" id="IPR043129">
    <property type="entry name" value="ATPase_NBD"/>
</dbReference>
<dbReference type="Pfam" id="PF00370">
    <property type="entry name" value="FGGY_N"/>
    <property type="match status" value="1"/>
</dbReference>
<dbReference type="AlphaFoldDB" id="A0AAD3DAC0"/>
<dbReference type="EMBL" id="BLLK01000062">
    <property type="protein sequence ID" value="GFH58964.1"/>
    <property type="molecule type" value="Genomic_DNA"/>
</dbReference>
<dbReference type="GO" id="GO:0005737">
    <property type="term" value="C:cytoplasm"/>
    <property type="evidence" value="ECO:0007669"/>
    <property type="project" value="TreeGrafter"/>
</dbReference>
<dbReference type="GO" id="GO:0008741">
    <property type="term" value="F:ribulokinase activity"/>
    <property type="evidence" value="ECO:0007669"/>
    <property type="project" value="InterPro"/>
</dbReference>
<dbReference type="InterPro" id="IPR000056">
    <property type="entry name" value="Ribul_P_3_epim-like"/>
</dbReference>
<dbReference type="InterPro" id="IPR013785">
    <property type="entry name" value="Aldolase_TIM"/>
</dbReference>
<dbReference type="PROSITE" id="PS00445">
    <property type="entry name" value="FGGY_KINASES_2"/>
    <property type="match status" value="1"/>
</dbReference>
<gene>
    <name evidence="14" type="ORF">CTEN210_15440</name>
</gene>
<name>A0AAD3DAC0_9STRA</name>
<dbReference type="EC" id="2.7.1.30" evidence="2"/>
<comment type="pathway">
    <text evidence="1">Polyol metabolism; glycerol degradation via glycerol kinase pathway; sn-glycerol 3-phosphate from glycerol: step 1/1.</text>
</comment>
<dbReference type="Gene3D" id="3.20.20.70">
    <property type="entry name" value="Aldolase class I"/>
    <property type="match status" value="1"/>
</dbReference>
<reference evidence="14 15" key="1">
    <citation type="journal article" date="2021" name="Sci. Rep.">
        <title>The genome of the diatom Chaetoceros tenuissimus carries an ancient integrated fragment of an extant virus.</title>
        <authorList>
            <person name="Hongo Y."/>
            <person name="Kimura K."/>
            <person name="Takaki Y."/>
            <person name="Yoshida Y."/>
            <person name="Baba S."/>
            <person name="Kobayashi G."/>
            <person name="Nagasaki K."/>
            <person name="Hano T."/>
            <person name="Tomaru Y."/>
        </authorList>
    </citation>
    <scope>NUCLEOTIDE SEQUENCE [LARGE SCALE GENOMIC DNA]</scope>
    <source>
        <strain evidence="14 15">NIES-3715</strain>
    </source>
</reference>
<keyword evidence="15" id="KW-1185">Reference proteome</keyword>
<evidence type="ECO:0000256" key="2">
    <source>
        <dbReference type="ARBA" id="ARBA00012099"/>
    </source>
</evidence>
<dbReference type="Gene3D" id="3.30.420.40">
    <property type="match status" value="2"/>
</dbReference>
<accession>A0AAD3DAC0</accession>
<proteinExistence type="predicted"/>
<feature type="domain" description="Carbohydrate kinase FGGY C-terminal" evidence="13">
    <location>
        <begin position="312"/>
        <end position="497"/>
    </location>
</feature>
<evidence type="ECO:0000313" key="14">
    <source>
        <dbReference type="EMBL" id="GFH58964.1"/>
    </source>
</evidence>
<keyword evidence="5" id="KW-0547">Nucleotide-binding</keyword>
<organism evidence="14 15">
    <name type="scientific">Chaetoceros tenuissimus</name>
    <dbReference type="NCBI Taxonomy" id="426638"/>
    <lineage>
        <taxon>Eukaryota</taxon>
        <taxon>Sar</taxon>
        <taxon>Stramenopiles</taxon>
        <taxon>Ochrophyta</taxon>
        <taxon>Bacillariophyta</taxon>
        <taxon>Coscinodiscophyceae</taxon>
        <taxon>Chaetocerotophycidae</taxon>
        <taxon>Chaetocerotales</taxon>
        <taxon>Chaetocerotaceae</taxon>
        <taxon>Chaetoceros</taxon>
    </lineage>
</organism>
<dbReference type="InterPro" id="IPR018484">
    <property type="entry name" value="FGGY_N"/>
</dbReference>
<dbReference type="GO" id="GO:0046872">
    <property type="term" value="F:metal ion binding"/>
    <property type="evidence" value="ECO:0007669"/>
    <property type="project" value="UniProtKB-KW"/>
</dbReference>
<keyword evidence="10" id="KW-0119">Carbohydrate metabolism</keyword>
<dbReference type="CDD" id="cd07781">
    <property type="entry name" value="ASKHA_NBD_FGGY_L-RBK"/>
    <property type="match status" value="1"/>
</dbReference>
<dbReference type="SUPFAM" id="SSF53067">
    <property type="entry name" value="Actin-like ATPase domain"/>
    <property type="match status" value="2"/>
</dbReference>
<evidence type="ECO:0000256" key="6">
    <source>
        <dbReference type="ARBA" id="ARBA00022777"/>
    </source>
</evidence>
<evidence type="ECO:0000259" key="13">
    <source>
        <dbReference type="Pfam" id="PF02782"/>
    </source>
</evidence>
<evidence type="ECO:0000256" key="10">
    <source>
        <dbReference type="ARBA" id="ARBA00023277"/>
    </source>
</evidence>
<evidence type="ECO:0000256" key="8">
    <source>
        <dbReference type="ARBA" id="ARBA00022935"/>
    </source>
</evidence>
<dbReference type="Pfam" id="PF02782">
    <property type="entry name" value="FGGY_C"/>
    <property type="match status" value="1"/>
</dbReference>
<evidence type="ECO:0000256" key="11">
    <source>
        <dbReference type="SAM" id="SignalP"/>
    </source>
</evidence>
<dbReference type="PANTHER" id="PTHR43435">
    <property type="entry name" value="RIBULOKINASE"/>
    <property type="match status" value="1"/>
</dbReference>
<dbReference type="SUPFAM" id="SSF51366">
    <property type="entry name" value="Ribulose-phoshate binding barrel"/>
    <property type="match status" value="1"/>
</dbReference>
<keyword evidence="8" id="KW-0054">Arabinose catabolism</keyword>
<protein>
    <recommendedName>
        <fullName evidence="2">glycerol kinase</fullName>
        <ecNumber evidence="2">2.7.1.30</ecNumber>
    </recommendedName>
</protein>
<dbReference type="GO" id="GO:0016857">
    <property type="term" value="F:racemase and epimerase activity, acting on carbohydrates and derivatives"/>
    <property type="evidence" value="ECO:0007669"/>
    <property type="project" value="InterPro"/>
</dbReference>
<evidence type="ECO:0000256" key="5">
    <source>
        <dbReference type="ARBA" id="ARBA00022741"/>
    </source>
</evidence>
<feature type="signal peptide" evidence="11">
    <location>
        <begin position="1"/>
        <end position="18"/>
    </location>
</feature>
<dbReference type="InterPro" id="IPR018485">
    <property type="entry name" value="FGGY_C"/>
</dbReference>
<evidence type="ECO:0000256" key="1">
    <source>
        <dbReference type="ARBA" id="ARBA00005190"/>
    </source>
</evidence>
<keyword evidence="9" id="KW-0413">Isomerase</keyword>
<evidence type="ECO:0000256" key="4">
    <source>
        <dbReference type="ARBA" id="ARBA00022723"/>
    </source>
</evidence>